<reference evidence="1 2" key="1">
    <citation type="submission" date="2019-08" db="EMBL/GenBank/DDBJ databases">
        <title>Draft genome sequencing and comparative genomics of hatchery-associated Vibrios.</title>
        <authorList>
            <person name="Kehlet-Delgado H."/>
            <person name="Mueller R.S."/>
        </authorList>
    </citation>
    <scope>NUCLEOTIDE SEQUENCE [LARGE SCALE GENOMIC DNA]</scope>
    <source>
        <strain evidence="1 2">00-78-3</strain>
    </source>
</reference>
<proteinExistence type="predicted"/>
<sequence length="38" mass="4463">MKLINCLRVTRNERHFHNTSGFVFKVVWLGFVAALRTT</sequence>
<name>A0A7Y3Z5Q3_9VIBR</name>
<organism evidence="1 2">
    <name type="scientific">Vibrio rotiferianus</name>
    <dbReference type="NCBI Taxonomy" id="190895"/>
    <lineage>
        <taxon>Bacteria</taxon>
        <taxon>Pseudomonadati</taxon>
        <taxon>Pseudomonadota</taxon>
        <taxon>Gammaproteobacteria</taxon>
        <taxon>Vibrionales</taxon>
        <taxon>Vibrionaceae</taxon>
        <taxon>Vibrio</taxon>
    </lineage>
</organism>
<evidence type="ECO:0000313" key="2">
    <source>
        <dbReference type="Proteomes" id="UP000572072"/>
    </source>
</evidence>
<dbReference type="EMBL" id="VTYN01000002">
    <property type="protein sequence ID" value="NOH46838.1"/>
    <property type="molecule type" value="Genomic_DNA"/>
</dbReference>
<gene>
    <name evidence="1" type="ORF">F0262_02060</name>
</gene>
<dbReference type="AlphaFoldDB" id="A0A7Y3Z5Q3"/>
<evidence type="ECO:0000313" key="1">
    <source>
        <dbReference type="EMBL" id="NOH46838.1"/>
    </source>
</evidence>
<dbReference type="Proteomes" id="UP000572072">
    <property type="component" value="Unassembled WGS sequence"/>
</dbReference>
<comment type="caution">
    <text evidence="1">The sequence shown here is derived from an EMBL/GenBank/DDBJ whole genome shotgun (WGS) entry which is preliminary data.</text>
</comment>
<protein>
    <submittedName>
        <fullName evidence="1">DUF3265 domain-containing protein</fullName>
    </submittedName>
</protein>
<accession>A0A7Y3Z5Q3</accession>